<dbReference type="Pfam" id="PF03741">
    <property type="entry name" value="TerC"/>
    <property type="match status" value="1"/>
</dbReference>
<dbReference type="InterPro" id="IPR005496">
    <property type="entry name" value="Integral_membrane_TerC"/>
</dbReference>
<dbReference type="PANTHER" id="PTHR30238:SF0">
    <property type="entry name" value="THYLAKOID MEMBRANE PROTEIN TERC, CHLOROPLASTIC"/>
    <property type="match status" value="1"/>
</dbReference>
<feature type="transmembrane region" description="Helical" evidence="6">
    <location>
        <begin position="295"/>
        <end position="319"/>
    </location>
</feature>
<reference evidence="7 8" key="1">
    <citation type="submission" date="2018-11" db="EMBL/GenBank/DDBJ databases">
        <title>YIM 102482-1 draft genome.</title>
        <authorList>
            <person name="Li G."/>
            <person name="Jiang Y."/>
        </authorList>
    </citation>
    <scope>NUCLEOTIDE SEQUENCE [LARGE SCALE GENOMIC DNA]</scope>
    <source>
        <strain evidence="7 8">YIM 102482-1</strain>
    </source>
</reference>
<dbReference type="Proteomes" id="UP000274391">
    <property type="component" value="Unassembled WGS sequence"/>
</dbReference>
<feature type="transmembrane region" description="Helical" evidence="6">
    <location>
        <begin position="191"/>
        <end position="218"/>
    </location>
</feature>
<gene>
    <name evidence="7" type="ORF">EG850_10370</name>
</gene>
<keyword evidence="8" id="KW-1185">Reference proteome</keyword>
<evidence type="ECO:0000313" key="8">
    <source>
        <dbReference type="Proteomes" id="UP000274391"/>
    </source>
</evidence>
<dbReference type="AlphaFoldDB" id="A0A3P3VWY4"/>
<feature type="transmembrane region" description="Helical" evidence="6">
    <location>
        <begin position="104"/>
        <end position="126"/>
    </location>
</feature>
<organism evidence="7 8">
    <name type="scientific">Gulosibacter macacae</name>
    <dbReference type="NCBI Taxonomy" id="2488791"/>
    <lineage>
        <taxon>Bacteria</taxon>
        <taxon>Bacillati</taxon>
        <taxon>Actinomycetota</taxon>
        <taxon>Actinomycetes</taxon>
        <taxon>Micrococcales</taxon>
        <taxon>Microbacteriaceae</taxon>
        <taxon>Gulosibacter</taxon>
    </lineage>
</organism>
<keyword evidence="5 6" id="KW-0472">Membrane</keyword>
<dbReference type="PANTHER" id="PTHR30238">
    <property type="entry name" value="MEMBRANE BOUND PREDICTED REDOX MODULATOR"/>
    <property type="match status" value="1"/>
</dbReference>
<feature type="transmembrane region" description="Helical" evidence="6">
    <location>
        <begin position="6"/>
        <end position="28"/>
    </location>
</feature>
<feature type="transmembrane region" description="Helical" evidence="6">
    <location>
        <begin position="73"/>
        <end position="92"/>
    </location>
</feature>
<dbReference type="InterPro" id="IPR022369">
    <property type="entry name" value="Integral_membrane_TerC_rswitch"/>
</dbReference>
<feature type="transmembrane region" description="Helical" evidence="6">
    <location>
        <begin position="224"/>
        <end position="245"/>
    </location>
</feature>
<feature type="transmembrane region" description="Helical" evidence="6">
    <location>
        <begin position="40"/>
        <end position="61"/>
    </location>
</feature>
<sequence length="344" mass="38684">MGHVDIWIWAISVAVVVGFFFFDFYSHVKHAHVPSMKEAGMWSLFYIAMAFVFMFLVAWLWDWNHAGDFITGYATEKALSVDNLFVFLLLMTSFKVPDIAQQKVLLIGIAIALVMRTAFIIGGALILEAWAWVFYIFGAWLLFMAVRQFIDSFKDEDPEMPGWVQHIKRFVPASDHYNDDKWKIVENGKKMWTPLILVVIALGFTDLLFALDSIPAIFGITQEPYLVFMANALALLGLRQLYFLIQGLLARLAFLDLGLAFILGFIGVKLVFHALHVNEVPFINGGEPVLWVPEIPTWFSLVFIFGTLAIAAVTSLIYAKGVEVGKAEASESTESVEPTKPTEA</sequence>
<evidence type="ECO:0000256" key="1">
    <source>
        <dbReference type="ARBA" id="ARBA00004141"/>
    </source>
</evidence>
<evidence type="ECO:0000256" key="3">
    <source>
        <dbReference type="ARBA" id="ARBA00022692"/>
    </source>
</evidence>
<comment type="caution">
    <text evidence="7">The sequence shown here is derived from an EMBL/GenBank/DDBJ whole genome shotgun (WGS) entry which is preliminary data.</text>
</comment>
<dbReference type="OrthoDB" id="5242957at2"/>
<proteinExistence type="inferred from homology"/>
<accession>A0A3P3VWY4</accession>
<keyword evidence="3 6" id="KW-0812">Transmembrane</keyword>
<evidence type="ECO:0000256" key="2">
    <source>
        <dbReference type="ARBA" id="ARBA00007511"/>
    </source>
</evidence>
<evidence type="ECO:0000256" key="6">
    <source>
        <dbReference type="SAM" id="Phobius"/>
    </source>
</evidence>
<evidence type="ECO:0000313" key="7">
    <source>
        <dbReference type="EMBL" id="RRJ86116.1"/>
    </source>
</evidence>
<evidence type="ECO:0000256" key="5">
    <source>
        <dbReference type="ARBA" id="ARBA00023136"/>
    </source>
</evidence>
<dbReference type="EMBL" id="RQVS01000012">
    <property type="protein sequence ID" value="RRJ86116.1"/>
    <property type="molecule type" value="Genomic_DNA"/>
</dbReference>
<comment type="similarity">
    <text evidence="2">Belongs to the TerC family.</text>
</comment>
<feature type="transmembrane region" description="Helical" evidence="6">
    <location>
        <begin position="132"/>
        <end position="150"/>
    </location>
</feature>
<dbReference type="NCBIfam" id="TIGR03718">
    <property type="entry name" value="R_switched_Alx"/>
    <property type="match status" value="1"/>
</dbReference>
<feature type="transmembrane region" description="Helical" evidence="6">
    <location>
        <begin position="252"/>
        <end position="275"/>
    </location>
</feature>
<protein>
    <submittedName>
        <fullName evidence="7">TerC/Alx family metal homeostasis membrane protein</fullName>
    </submittedName>
</protein>
<dbReference type="RefSeq" id="WP_124973182.1">
    <property type="nucleotide sequence ID" value="NZ_RQVS01000012.1"/>
</dbReference>
<keyword evidence="4 6" id="KW-1133">Transmembrane helix</keyword>
<name>A0A3P3VWY4_9MICO</name>
<evidence type="ECO:0000256" key="4">
    <source>
        <dbReference type="ARBA" id="ARBA00022989"/>
    </source>
</evidence>
<comment type="subcellular location">
    <subcellularLocation>
        <location evidence="1">Membrane</location>
        <topology evidence="1">Multi-pass membrane protein</topology>
    </subcellularLocation>
</comment>
<dbReference type="GO" id="GO:0016020">
    <property type="term" value="C:membrane"/>
    <property type="evidence" value="ECO:0007669"/>
    <property type="project" value="UniProtKB-SubCell"/>
</dbReference>